<evidence type="ECO:0000256" key="4">
    <source>
        <dbReference type="ARBA" id="ARBA00022777"/>
    </source>
</evidence>
<dbReference type="EMBL" id="BMOU01000001">
    <property type="protein sequence ID" value="GGN90123.1"/>
    <property type="molecule type" value="Genomic_DNA"/>
</dbReference>
<feature type="domain" description="Carbohydrate kinase PfkB" evidence="6">
    <location>
        <begin position="7"/>
        <end position="285"/>
    </location>
</feature>
<keyword evidence="4 7" id="KW-0418">Kinase</keyword>
<sequence length="304" mass="31423">MIVTVTFNPAVDQTIQFDEPMAPDHVMRATDARFDAAGKGINVAQFLTALDTDCAATGIVGGFTGEFIRDELAADGVETAFVEVDGTTRLNTTALATDAEYKLNHDGPTVDDAVVDATIDRIRSNDPEQVVVSGSLTPGVSLSDVDAVAAAGDWDTVVDMEGRALRELDEQYALCKPNREELGEATGADVSTVEGCARAADAFRDRGFDRVLASMGGDGAVLATGSTLLYAEALDVDVVGTVGAGDALLSGVLAAWDAGADDAAALQNGVAVSSRLVEQAGTAVPALDDVAALRERVTVRELDG</sequence>
<dbReference type="NCBIfam" id="NF041320">
    <property type="entry name" value="pfkB_Halo"/>
    <property type="match status" value="1"/>
</dbReference>
<evidence type="ECO:0000259" key="6">
    <source>
        <dbReference type="Pfam" id="PF00294"/>
    </source>
</evidence>
<reference evidence="7" key="1">
    <citation type="journal article" date="2014" name="Int. J. Syst. Evol. Microbiol.">
        <title>Complete genome sequence of Corynebacterium casei LMG S-19264T (=DSM 44701T), isolated from a smear-ripened cheese.</title>
        <authorList>
            <consortium name="US DOE Joint Genome Institute (JGI-PGF)"/>
            <person name="Walter F."/>
            <person name="Albersmeier A."/>
            <person name="Kalinowski J."/>
            <person name="Ruckert C."/>
        </authorList>
    </citation>
    <scope>NUCLEOTIDE SEQUENCE</scope>
    <source>
        <strain evidence="7">JCM 17820</strain>
    </source>
</reference>
<keyword evidence="5" id="KW-0067">ATP-binding</keyword>
<name>A0A830GKI0_9EURY</name>
<evidence type="ECO:0000313" key="7">
    <source>
        <dbReference type="EMBL" id="GGN90123.1"/>
    </source>
</evidence>
<dbReference type="GO" id="GO:0005829">
    <property type="term" value="C:cytosol"/>
    <property type="evidence" value="ECO:0007669"/>
    <property type="project" value="TreeGrafter"/>
</dbReference>
<proteinExistence type="inferred from homology"/>
<dbReference type="InterPro" id="IPR029056">
    <property type="entry name" value="Ribokinase-like"/>
</dbReference>
<dbReference type="GO" id="GO:0008443">
    <property type="term" value="F:phosphofructokinase activity"/>
    <property type="evidence" value="ECO:0007669"/>
    <property type="project" value="TreeGrafter"/>
</dbReference>
<evidence type="ECO:0000256" key="1">
    <source>
        <dbReference type="ARBA" id="ARBA00010688"/>
    </source>
</evidence>
<evidence type="ECO:0000256" key="2">
    <source>
        <dbReference type="ARBA" id="ARBA00022679"/>
    </source>
</evidence>
<keyword evidence="8" id="KW-1185">Reference proteome</keyword>
<comment type="caution">
    <text evidence="7">The sequence shown here is derived from an EMBL/GenBank/DDBJ whole genome shotgun (WGS) entry which is preliminary data.</text>
</comment>
<reference evidence="7" key="2">
    <citation type="submission" date="2020-09" db="EMBL/GenBank/DDBJ databases">
        <authorList>
            <person name="Sun Q."/>
            <person name="Ohkuma M."/>
        </authorList>
    </citation>
    <scope>NUCLEOTIDE SEQUENCE</scope>
    <source>
        <strain evidence="7">JCM 17820</strain>
    </source>
</reference>
<dbReference type="Gene3D" id="3.40.1190.20">
    <property type="match status" value="1"/>
</dbReference>
<organism evidence="7 8">
    <name type="scientific">Haloarcula pellucida</name>
    <dbReference type="NCBI Taxonomy" id="1427151"/>
    <lineage>
        <taxon>Archaea</taxon>
        <taxon>Methanobacteriati</taxon>
        <taxon>Methanobacteriota</taxon>
        <taxon>Stenosarchaea group</taxon>
        <taxon>Halobacteria</taxon>
        <taxon>Halobacteriales</taxon>
        <taxon>Haloarculaceae</taxon>
        <taxon>Haloarcula</taxon>
    </lineage>
</organism>
<keyword evidence="2" id="KW-0808">Transferase</keyword>
<dbReference type="NCBIfam" id="TIGR03168">
    <property type="entry name" value="1-PFK"/>
    <property type="match status" value="1"/>
</dbReference>
<dbReference type="PANTHER" id="PTHR46566">
    <property type="entry name" value="1-PHOSPHOFRUCTOKINASE-RELATED"/>
    <property type="match status" value="1"/>
</dbReference>
<evidence type="ECO:0000256" key="5">
    <source>
        <dbReference type="ARBA" id="ARBA00022840"/>
    </source>
</evidence>
<dbReference type="InterPro" id="IPR011611">
    <property type="entry name" value="PfkB_dom"/>
</dbReference>
<evidence type="ECO:0000313" key="8">
    <source>
        <dbReference type="Proteomes" id="UP000605784"/>
    </source>
</evidence>
<dbReference type="GO" id="GO:0005524">
    <property type="term" value="F:ATP binding"/>
    <property type="evidence" value="ECO:0007669"/>
    <property type="project" value="UniProtKB-KW"/>
</dbReference>
<dbReference type="SUPFAM" id="SSF53613">
    <property type="entry name" value="Ribokinase-like"/>
    <property type="match status" value="1"/>
</dbReference>
<dbReference type="RefSeq" id="WP_188995444.1">
    <property type="nucleotide sequence ID" value="NZ_BMOU01000001.1"/>
</dbReference>
<protein>
    <submittedName>
        <fullName evidence="7">1-phosphofructokinase</fullName>
    </submittedName>
</protein>
<dbReference type="PIRSF" id="PIRSF000535">
    <property type="entry name" value="1PFK/6PFK/LacC"/>
    <property type="match status" value="1"/>
</dbReference>
<dbReference type="AlphaFoldDB" id="A0A830GKI0"/>
<gene>
    <name evidence="7" type="primary">fruB</name>
    <name evidence="7" type="ORF">GCM10009030_11730</name>
</gene>
<dbReference type="InterPro" id="IPR017583">
    <property type="entry name" value="Tagatose/fructose_Pkinase"/>
</dbReference>
<comment type="similarity">
    <text evidence="1">Belongs to the carbohydrate kinase PfkB family.</text>
</comment>
<accession>A0A830GKI0</accession>
<evidence type="ECO:0000256" key="3">
    <source>
        <dbReference type="ARBA" id="ARBA00022741"/>
    </source>
</evidence>
<dbReference type="Proteomes" id="UP000605784">
    <property type="component" value="Unassembled WGS sequence"/>
</dbReference>
<dbReference type="PANTHER" id="PTHR46566:SF2">
    <property type="entry name" value="ATP-DEPENDENT 6-PHOSPHOFRUCTOKINASE ISOZYME 2"/>
    <property type="match status" value="1"/>
</dbReference>
<dbReference type="Pfam" id="PF00294">
    <property type="entry name" value="PfkB"/>
    <property type="match status" value="1"/>
</dbReference>
<dbReference type="InterPro" id="IPR054902">
    <property type="entry name" value="pfkB_Halo"/>
</dbReference>
<keyword evidence="3" id="KW-0547">Nucleotide-binding</keyword>